<dbReference type="SUPFAM" id="SSF49785">
    <property type="entry name" value="Galactose-binding domain-like"/>
    <property type="match status" value="1"/>
</dbReference>
<dbReference type="Gene3D" id="2.60.120.260">
    <property type="entry name" value="Galactose-binding domain-like"/>
    <property type="match status" value="1"/>
</dbReference>
<proteinExistence type="inferred from homology"/>
<name>A0A173ZTE5_9FIRM</name>
<keyword evidence="2 8" id="KW-0378">Hydrolase</keyword>
<dbReference type="InterPro" id="IPR017853">
    <property type="entry name" value="GH"/>
</dbReference>
<dbReference type="Pfam" id="PF00703">
    <property type="entry name" value="Glyco_hydro_2"/>
    <property type="match status" value="1"/>
</dbReference>
<evidence type="ECO:0000259" key="7">
    <source>
        <dbReference type="Pfam" id="PF02837"/>
    </source>
</evidence>
<dbReference type="GO" id="GO:0005975">
    <property type="term" value="P:carbohydrate metabolic process"/>
    <property type="evidence" value="ECO:0007669"/>
    <property type="project" value="InterPro"/>
</dbReference>
<dbReference type="InterPro" id="IPR013783">
    <property type="entry name" value="Ig-like_fold"/>
</dbReference>
<dbReference type="SUPFAM" id="SSF51445">
    <property type="entry name" value="(Trans)glycosidases"/>
    <property type="match status" value="1"/>
</dbReference>
<dbReference type="InterPro" id="IPR008979">
    <property type="entry name" value="Galactose-bd-like_sf"/>
</dbReference>
<dbReference type="Proteomes" id="UP000095706">
    <property type="component" value="Unassembled WGS sequence"/>
</dbReference>
<evidence type="ECO:0000256" key="2">
    <source>
        <dbReference type="ARBA" id="ARBA00022801"/>
    </source>
</evidence>
<dbReference type="Gene3D" id="2.60.40.10">
    <property type="entry name" value="Immunoglobulins"/>
    <property type="match status" value="1"/>
</dbReference>
<dbReference type="EC" id="3.2.1.31" evidence="8"/>
<evidence type="ECO:0000256" key="4">
    <source>
        <dbReference type="SAM" id="MobiDB-lite"/>
    </source>
</evidence>
<dbReference type="InterPro" id="IPR051913">
    <property type="entry name" value="GH2_Domain-Containing"/>
</dbReference>
<protein>
    <submittedName>
        <fullName evidence="8">Beta-glucuronidase</fullName>
        <ecNumber evidence="8">3.2.1.31</ecNumber>
    </submittedName>
</protein>
<dbReference type="PANTHER" id="PTHR42732:SF2">
    <property type="entry name" value="BETA-MANNOSIDASE"/>
    <property type="match status" value="1"/>
</dbReference>
<dbReference type="PANTHER" id="PTHR42732">
    <property type="entry name" value="BETA-GALACTOSIDASE"/>
    <property type="match status" value="1"/>
</dbReference>
<dbReference type="Gene3D" id="3.20.20.80">
    <property type="entry name" value="Glycosidases"/>
    <property type="match status" value="1"/>
</dbReference>
<dbReference type="InterPro" id="IPR006104">
    <property type="entry name" value="Glyco_hydro_2_N"/>
</dbReference>
<dbReference type="InterPro" id="IPR036156">
    <property type="entry name" value="Beta-gal/glucu_dom_sf"/>
</dbReference>
<accession>A0A173ZTE5</accession>
<dbReference type="RefSeq" id="WP_055226440.1">
    <property type="nucleotide sequence ID" value="NZ_CYYV01000003.1"/>
</dbReference>
<dbReference type="AlphaFoldDB" id="A0A173ZTE5"/>
<evidence type="ECO:0000313" key="9">
    <source>
        <dbReference type="Proteomes" id="UP000095706"/>
    </source>
</evidence>
<dbReference type="Pfam" id="PF02836">
    <property type="entry name" value="Glyco_hydro_2_C"/>
    <property type="match status" value="1"/>
</dbReference>
<reference evidence="8 9" key="1">
    <citation type="submission" date="2015-09" db="EMBL/GenBank/DDBJ databases">
        <authorList>
            <consortium name="Pathogen Informatics"/>
        </authorList>
    </citation>
    <scope>NUCLEOTIDE SEQUENCE [LARGE SCALE GENOMIC DNA]</scope>
    <source>
        <strain evidence="8 9">2789STDY5608849</strain>
    </source>
</reference>
<feature type="domain" description="Glycosyl hydrolases family 2 sugar binding" evidence="7">
    <location>
        <begin position="97"/>
        <end position="197"/>
    </location>
</feature>
<comment type="similarity">
    <text evidence="1">Belongs to the glycosyl hydrolase 2 family.</text>
</comment>
<keyword evidence="3 8" id="KW-0326">Glycosidase</keyword>
<dbReference type="EMBL" id="CYYV01000003">
    <property type="protein sequence ID" value="CUN79287.1"/>
    <property type="molecule type" value="Genomic_DNA"/>
</dbReference>
<feature type="domain" description="Glycoside hydrolase family 2 catalytic" evidence="6">
    <location>
        <begin position="337"/>
        <end position="484"/>
    </location>
</feature>
<evidence type="ECO:0000259" key="6">
    <source>
        <dbReference type="Pfam" id="PF02836"/>
    </source>
</evidence>
<dbReference type="SUPFAM" id="SSF49303">
    <property type="entry name" value="beta-Galactosidase/glucuronidase domain"/>
    <property type="match status" value="1"/>
</dbReference>
<evidence type="ECO:0000313" key="8">
    <source>
        <dbReference type="EMBL" id="CUN79287.1"/>
    </source>
</evidence>
<dbReference type="InterPro" id="IPR006102">
    <property type="entry name" value="Ig-like_GH2"/>
</dbReference>
<gene>
    <name evidence="8" type="primary">uidA_1</name>
    <name evidence="8" type="ORF">ERS852406_00692</name>
</gene>
<evidence type="ECO:0000256" key="1">
    <source>
        <dbReference type="ARBA" id="ARBA00007401"/>
    </source>
</evidence>
<dbReference type="GO" id="GO:0004566">
    <property type="term" value="F:beta-glucuronidase activity"/>
    <property type="evidence" value="ECO:0007669"/>
    <property type="project" value="UniProtKB-EC"/>
</dbReference>
<organism evidence="8 9">
    <name type="scientific">Fusicatenibacter saccharivorans</name>
    <dbReference type="NCBI Taxonomy" id="1150298"/>
    <lineage>
        <taxon>Bacteria</taxon>
        <taxon>Bacillati</taxon>
        <taxon>Bacillota</taxon>
        <taxon>Clostridia</taxon>
        <taxon>Lachnospirales</taxon>
        <taxon>Lachnospiraceae</taxon>
        <taxon>Fusicatenibacter</taxon>
    </lineage>
</organism>
<feature type="domain" description="Glycoside hydrolase family 2 immunoglobulin-like beta-sandwich" evidence="5">
    <location>
        <begin position="204"/>
        <end position="296"/>
    </location>
</feature>
<dbReference type="InterPro" id="IPR006103">
    <property type="entry name" value="Glyco_hydro_2_cat"/>
</dbReference>
<evidence type="ECO:0000256" key="3">
    <source>
        <dbReference type="ARBA" id="ARBA00023295"/>
    </source>
</evidence>
<dbReference type="Pfam" id="PF02837">
    <property type="entry name" value="Glyco_hydro_2_N"/>
    <property type="match status" value="1"/>
</dbReference>
<feature type="region of interest" description="Disordered" evidence="4">
    <location>
        <begin position="1"/>
        <end position="20"/>
    </location>
</feature>
<sequence length="600" mass="69415">MDFKNAVKALQSGKKEGKKFRLSTEFGKNPEEELPFPEYPRPQMRRENWTNLNGWWEYAFTETQKMPKQRDGKILVPFSPECDASGVKRQLLPKEYLWYFRTIQLPKIPAGKRLLLQFGAVDQDAVIYCNGKRAGGHLGGYLSFSVDLTPYLKTGENELAVKVRDETDTDWKDRGKQSLTPGGMFYTAQSGIWQSVWMEWVPETYLERIVITPEYDTASVKVRVFLNGPDAGLTKKITVRESEAPDAKVICVRETRENEAELILGNFAGWSPEHPHLYGVSIEAGEDRIESYFGMRKFGIGKDEKGITRLFLNGKPYFQNGVLDQGYWPESLYTPPSDEAMVYDIKTAKRLGFNMIRKHLKVECARWYSHCDHIGMLVWQDMINGGGRSIQTFLLYLPTVLPFVTTEFRDNCYPLFSRTSKTGREWWKRECRETVHQLYNAPCVSLWVLFNEGWGQFDAREMTEMVRALDLTRQIDHASGWYDQGAGDIKSLHNYFRPLKVKPEERAFAFSEYGGYTYPVQEHLYSEKSFGYRTYQNQAQYQKAMDALAEKIRELTEQGLAAAVYTQLTDVEEESNGILTYDRKVCKWEPQEAKDFCPKE</sequence>
<evidence type="ECO:0000259" key="5">
    <source>
        <dbReference type="Pfam" id="PF00703"/>
    </source>
</evidence>